<name>A0A6M8HYB0_9PROT</name>
<dbReference type="Proteomes" id="UP000500767">
    <property type="component" value="Plasmid unnamed2"/>
</dbReference>
<evidence type="ECO:0000313" key="2">
    <source>
        <dbReference type="Proteomes" id="UP000500767"/>
    </source>
</evidence>
<evidence type="ECO:0000313" key="1">
    <source>
        <dbReference type="EMBL" id="QKE93320.1"/>
    </source>
</evidence>
<dbReference type="AlphaFoldDB" id="A0A6M8HYB0"/>
<accession>A0A6M8HYB0</accession>
<dbReference type="EMBL" id="CP053710">
    <property type="protein sequence ID" value="QKE93320.1"/>
    <property type="molecule type" value="Genomic_DNA"/>
</dbReference>
<sequence length="182" mass="20608">MPATLPIASIVFPKLQLPLFEDGRFTATKFDSSADKAKFANHLLRFIARGFPEASFSQAFYRRLSMCFSHIAHYDKHGFWDYFFTSTERCIEFLNDTLRGGGYGDPAWTYCDVELAIRKRVQEARVIEAYRQARAAEVTGAERELLRRLKAQYEPKVAALPPTEATPPGIIPRGPAVQLGLF</sequence>
<keyword evidence="1" id="KW-0614">Plasmid</keyword>
<reference evidence="1 2" key="1">
    <citation type="journal article" date="2014" name="World J. Microbiol. Biotechnol.">
        <title>Biodiversity and physiological characteristics of Antarctic and Arctic lichens-associated bacteria.</title>
        <authorList>
            <person name="Lee Y.M."/>
            <person name="Kim E.H."/>
            <person name="Lee H.K."/>
            <person name="Hong S.G."/>
        </authorList>
    </citation>
    <scope>NUCLEOTIDE SEQUENCE [LARGE SCALE GENOMIC DNA]</scope>
    <source>
        <strain evidence="1 2">PAMC 26569</strain>
        <plasmid evidence="1">unnamed2</plasmid>
    </source>
</reference>
<protein>
    <submittedName>
        <fullName evidence="1">Uncharacterized protein</fullName>
    </submittedName>
</protein>
<gene>
    <name evidence="1" type="ORF">HN018_24230</name>
</gene>
<dbReference type="KEGG" id="lck:HN018_24230"/>
<geneLocation type="plasmid" evidence="1 2">
    <name>unnamed2</name>
</geneLocation>
<proteinExistence type="predicted"/>
<keyword evidence="2" id="KW-1185">Reference proteome</keyword>
<organism evidence="1 2">
    <name type="scientific">Lichenicola cladoniae</name>
    <dbReference type="NCBI Taxonomy" id="1484109"/>
    <lineage>
        <taxon>Bacteria</taxon>
        <taxon>Pseudomonadati</taxon>
        <taxon>Pseudomonadota</taxon>
        <taxon>Alphaproteobacteria</taxon>
        <taxon>Acetobacterales</taxon>
        <taxon>Acetobacteraceae</taxon>
        <taxon>Lichenicola</taxon>
    </lineage>
</organism>
<dbReference type="RefSeq" id="WP_171837816.1">
    <property type="nucleotide sequence ID" value="NZ_CP053710.1"/>
</dbReference>